<dbReference type="InterPro" id="IPR001775">
    <property type="entry name" value="GspD/PilQ"/>
</dbReference>
<comment type="similarity">
    <text evidence="4">Belongs to the bacterial secretin family.</text>
</comment>
<accession>A0ABV6YJD6</accession>
<sequence length="549" mass="59012">MMGHTQSHSGSRGNRCHTSRGQRRDRARTRFGTRVILTIALLVAAGLTWPSVSSSSSDRLETASKQVRRDLAKKVSLTFKDMATTEALKVLSEQSGVNMAVASGVGGKVSLFLTDVDVATALDIVTEMTGNAYMAEGDIVRVMSADEYFKKTGNAFASHLVLHTYELEHMVAADAVVAIRNMGLMTAAGKILPDAQLNSLFVWDVAESHERIGPLLEAIDRETECQRIVLPLQFTGNDALQSAVSAHLTAGIGSVELLGGGDRIAITDLPNKIGPLADLVYTLDVSPKQVLIEVKILQVTHSDETMVGINWQVVQEKMNSLDIRSAYSVLPKSGSGDVSSGSVLTVGNLEDDDFHVVLEALETFGTADIVSLPRILARSGSAAKIHVGSSEPFVTVSTRESQGIINYYETVTHVDVGVKLDITPEIHPNGFISMTVRPEVSTVSRFETTVSGSTIPVVEQAMMETVVHVKSGVWVILGGLIKNELRVTKSGIPILRSIPLLEYLFGSTNTKEVKNELVVLIRPRVVSGDVPVELDDATHEPNPTPGGGD</sequence>
<dbReference type="InterPro" id="IPR038591">
    <property type="entry name" value="NolW-like_sf"/>
</dbReference>
<proteinExistence type="inferred from homology"/>
<keyword evidence="2" id="KW-0732">Signal</keyword>
<dbReference type="Gene3D" id="3.30.1370.130">
    <property type="match status" value="1"/>
</dbReference>
<evidence type="ECO:0000256" key="1">
    <source>
        <dbReference type="ARBA" id="ARBA00004370"/>
    </source>
</evidence>
<dbReference type="InterPro" id="IPR050810">
    <property type="entry name" value="Bact_Secretion_Sys_Channel"/>
</dbReference>
<feature type="transmembrane region" description="Helical" evidence="6">
    <location>
        <begin position="31"/>
        <end position="49"/>
    </location>
</feature>
<dbReference type="InterPro" id="IPR004846">
    <property type="entry name" value="T2SS/T3SS_dom"/>
</dbReference>
<dbReference type="Proteomes" id="UP001593833">
    <property type="component" value="Unassembled WGS sequence"/>
</dbReference>
<reference evidence="8 9" key="1">
    <citation type="submission" date="2024-09" db="EMBL/GenBank/DDBJ databases">
        <authorList>
            <person name="D'Angelo T."/>
        </authorList>
    </citation>
    <scope>NUCLEOTIDE SEQUENCE [LARGE SCALE GENOMIC DNA]</scope>
    <source>
        <strain evidence="8">SAG AM-320-E07</strain>
    </source>
</reference>
<dbReference type="EMBL" id="JBHPKH010000009">
    <property type="protein sequence ID" value="MFC1572251.1"/>
    <property type="molecule type" value="Genomic_DNA"/>
</dbReference>
<evidence type="ECO:0000256" key="5">
    <source>
        <dbReference type="SAM" id="MobiDB-lite"/>
    </source>
</evidence>
<evidence type="ECO:0000256" key="6">
    <source>
        <dbReference type="SAM" id="Phobius"/>
    </source>
</evidence>
<dbReference type="Gene3D" id="3.30.1370.120">
    <property type="match status" value="1"/>
</dbReference>
<keyword evidence="9" id="KW-1185">Reference proteome</keyword>
<dbReference type="PRINTS" id="PR00811">
    <property type="entry name" value="BCTERIALGSPD"/>
</dbReference>
<keyword evidence="6" id="KW-1133">Transmembrane helix</keyword>
<comment type="caution">
    <text evidence="8">The sequence shown here is derived from an EMBL/GenBank/DDBJ whole genome shotgun (WGS) entry which is preliminary data.</text>
</comment>
<evidence type="ECO:0000313" key="9">
    <source>
        <dbReference type="Proteomes" id="UP001593833"/>
    </source>
</evidence>
<dbReference type="Pfam" id="PF00263">
    <property type="entry name" value="Secretin"/>
    <property type="match status" value="1"/>
</dbReference>
<feature type="domain" description="Type II/III secretion system secretin-like" evidence="7">
    <location>
        <begin position="360"/>
        <end position="526"/>
    </location>
</feature>
<dbReference type="PANTHER" id="PTHR30332">
    <property type="entry name" value="PROBABLE GENERAL SECRETION PATHWAY PROTEIN D"/>
    <property type="match status" value="1"/>
</dbReference>
<dbReference type="PANTHER" id="PTHR30332:SF24">
    <property type="entry name" value="SECRETIN GSPD-RELATED"/>
    <property type="match status" value="1"/>
</dbReference>
<protein>
    <recommendedName>
        <fullName evidence="7">Type II/III secretion system secretin-like domain-containing protein</fullName>
    </recommendedName>
</protein>
<gene>
    <name evidence="8" type="ORF">ACFL6M_01505</name>
</gene>
<keyword evidence="3 6" id="KW-0472">Membrane</keyword>
<keyword evidence="6" id="KW-0812">Transmembrane</keyword>
<evidence type="ECO:0000259" key="7">
    <source>
        <dbReference type="Pfam" id="PF00263"/>
    </source>
</evidence>
<evidence type="ECO:0000256" key="4">
    <source>
        <dbReference type="RuleBase" id="RU004003"/>
    </source>
</evidence>
<evidence type="ECO:0000256" key="3">
    <source>
        <dbReference type="ARBA" id="ARBA00023136"/>
    </source>
</evidence>
<feature type="compositionally biased region" description="Polar residues" evidence="5">
    <location>
        <begin position="1"/>
        <end position="12"/>
    </location>
</feature>
<name>A0ABV6YJD6_UNCEI</name>
<feature type="compositionally biased region" description="Basic residues" evidence="5">
    <location>
        <begin position="14"/>
        <end position="27"/>
    </location>
</feature>
<comment type="subcellular location">
    <subcellularLocation>
        <location evidence="1">Membrane</location>
    </subcellularLocation>
</comment>
<organism evidence="8 9">
    <name type="scientific">Eiseniibacteriota bacterium</name>
    <dbReference type="NCBI Taxonomy" id="2212470"/>
    <lineage>
        <taxon>Bacteria</taxon>
        <taxon>Candidatus Eiseniibacteriota</taxon>
    </lineage>
</organism>
<evidence type="ECO:0000256" key="2">
    <source>
        <dbReference type="ARBA" id="ARBA00022729"/>
    </source>
</evidence>
<evidence type="ECO:0000313" key="8">
    <source>
        <dbReference type="EMBL" id="MFC1572251.1"/>
    </source>
</evidence>
<feature type="region of interest" description="Disordered" evidence="5">
    <location>
        <begin position="1"/>
        <end position="27"/>
    </location>
</feature>